<protein>
    <submittedName>
        <fullName evidence="2">Uncharacterized protein</fullName>
    </submittedName>
</protein>
<gene>
    <name evidence="2" type="ORF">CCACVL1_00857</name>
</gene>
<evidence type="ECO:0000313" key="3">
    <source>
        <dbReference type="Proteomes" id="UP000188268"/>
    </source>
</evidence>
<dbReference type="Gramene" id="OMP10594">
    <property type="protein sequence ID" value="OMP10594"/>
    <property type="gene ID" value="CCACVL1_00857"/>
</dbReference>
<feature type="region of interest" description="Disordered" evidence="1">
    <location>
        <begin position="1"/>
        <end position="47"/>
    </location>
</feature>
<accession>A0A1R3KU15</accession>
<dbReference type="Proteomes" id="UP000188268">
    <property type="component" value="Unassembled WGS sequence"/>
</dbReference>
<organism evidence="2 3">
    <name type="scientific">Corchorus capsularis</name>
    <name type="common">Jute</name>
    <dbReference type="NCBI Taxonomy" id="210143"/>
    <lineage>
        <taxon>Eukaryota</taxon>
        <taxon>Viridiplantae</taxon>
        <taxon>Streptophyta</taxon>
        <taxon>Embryophyta</taxon>
        <taxon>Tracheophyta</taxon>
        <taxon>Spermatophyta</taxon>
        <taxon>Magnoliopsida</taxon>
        <taxon>eudicotyledons</taxon>
        <taxon>Gunneridae</taxon>
        <taxon>Pentapetalae</taxon>
        <taxon>rosids</taxon>
        <taxon>malvids</taxon>
        <taxon>Malvales</taxon>
        <taxon>Malvaceae</taxon>
        <taxon>Grewioideae</taxon>
        <taxon>Apeibeae</taxon>
        <taxon>Corchorus</taxon>
    </lineage>
</organism>
<evidence type="ECO:0000256" key="1">
    <source>
        <dbReference type="SAM" id="MobiDB-lite"/>
    </source>
</evidence>
<dbReference type="EMBL" id="AWWV01002133">
    <property type="protein sequence ID" value="OMP10594.1"/>
    <property type="molecule type" value="Genomic_DNA"/>
</dbReference>
<reference evidence="2 3" key="1">
    <citation type="submission" date="2013-09" db="EMBL/GenBank/DDBJ databases">
        <title>Corchorus capsularis genome sequencing.</title>
        <authorList>
            <person name="Alam M."/>
            <person name="Haque M.S."/>
            <person name="Islam M.S."/>
            <person name="Emdad E.M."/>
            <person name="Islam M.M."/>
            <person name="Ahmed B."/>
            <person name="Halim A."/>
            <person name="Hossen Q.M.M."/>
            <person name="Hossain M.Z."/>
            <person name="Ahmed R."/>
            <person name="Khan M.M."/>
            <person name="Islam R."/>
            <person name="Rashid M.M."/>
            <person name="Khan S.A."/>
            <person name="Rahman M.S."/>
            <person name="Alam M."/>
        </authorList>
    </citation>
    <scope>NUCLEOTIDE SEQUENCE [LARGE SCALE GENOMIC DNA]</scope>
    <source>
        <strain evidence="3">cv. CVL-1</strain>
        <tissue evidence="2">Whole seedling</tissue>
    </source>
</reference>
<sequence length="47" mass="5396">PICFHESKGRGTQRQEPEHPRITMGHHHRSNSLTGPPGTRSWCRTPH</sequence>
<feature type="non-terminal residue" evidence="2">
    <location>
        <position position="1"/>
    </location>
</feature>
<evidence type="ECO:0000313" key="2">
    <source>
        <dbReference type="EMBL" id="OMP10594.1"/>
    </source>
</evidence>
<dbReference type="AlphaFoldDB" id="A0A1R3KU15"/>
<feature type="compositionally biased region" description="Basic and acidic residues" evidence="1">
    <location>
        <begin position="1"/>
        <end position="21"/>
    </location>
</feature>
<comment type="caution">
    <text evidence="2">The sequence shown here is derived from an EMBL/GenBank/DDBJ whole genome shotgun (WGS) entry which is preliminary data.</text>
</comment>
<proteinExistence type="predicted"/>
<name>A0A1R3KU15_COCAP</name>
<keyword evidence="3" id="KW-1185">Reference proteome</keyword>